<organism evidence="9 10">
    <name type="scientific">Sphingomonas hengshuiensis</name>
    <dbReference type="NCBI Taxonomy" id="1609977"/>
    <lineage>
        <taxon>Bacteria</taxon>
        <taxon>Pseudomonadati</taxon>
        <taxon>Pseudomonadota</taxon>
        <taxon>Alphaproteobacteria</taxon>
        <taxon>Sphingomonadales</taxon>
        <taxon>Sphingomonadaceae</taxon>
        <taxon>Sphingomonas</taxon>
    </lineage>
</organism>
<accession>A0A7U4JB95</accession>
<dbReference type="InterPro" id="IPR007867">
    <property type="entry name" value="GMC_OxRtase_C"/>
</dbReference>
<keyword evidence="4 5" id="KW-0274">FAD</keyword>
<evidence type="ECO:0000256" key="3">
    <source>
        <dbReference type="ARBA" id="ARBA00022630"/>
    </source>
</evidence>
<dbReference type="Gene3D" id="3.30.560.10">
    <property type="entry name" value="Glucose Oxidase, domain 3"/>
    <property type="match status" value="1"/>
</dbReference>
<dbReference type="InterPro" id="IPR000172">
    <property type="entry name" value="GMC_OxRdtase_N"/>
</dbReference>
<dbReference type="PROSITE" id="PS00623">
    <property type="entry name" value="GMC_OXRED_1"/>
    <property type="match status" value="1"/>
</dbReference>
<evidence type="ECO:0000256" key="5">
    <source>
        <dbReference type="PIRSR" id="PIRSR000137-2"/>
    </source>
</evidence>
<keyword evidence="3 6" id="KW-0285">Flavoprotein</keyword>
<name>A0A7U4JB95_9SPHN</name>
<evidence type="ECO:0000256" key="4">
    <source>
        <dbReference type="ARBA" id="ARBA00022827"/>
    </source>
</evidence>
<gene>
    <name evidence="9" type="ORF">TS85_20225</name>
</gene>
<dbReference type="Pfam" id="PF05199">
    <property type="entry name" value="GMC_oxred_C"/>
    <property type="match status" value="1"/>
</dbReference>
<dbReference type="PANTHER" id="PTHR11552">
    <property type="entry name" value="GLUCOSE-METHANOL-CHOLINE GMC OXIDOREDUCTASE"/>
    <property type="match status" value="1"/>
</dbReference>
<evidence type="ECO:0000256" key="2">
    <source>
        <dbReference type="ARBA" id="ARBA00010790"/>
    </source>
</evidence>
<feature type="domain" description="Glucose-methanol-choline oxidoreductase N-terminal" evidence="8">
    <location>
        <begin position="251"/>
        <end position="265"/>
    </location>
</feature>
<dbReference type="AlphaFoldDB" id="A0A7U4JB95"/>
<dbReference type="Proteomes" id="UP000032300">
    <property type="component" value="Chromosome"/>
</dbReference>
<dbReference type="PANTHER" id="PTHR11552:SF147">
    <property type="entry name" value="CHOLINE DEHYDROGENASE, MITOCHONDRIAL"/>
    <property type="match status" value="1"/>
</dbReference>
<dbReference type="SUPFAM" id="SSF51905">
    <property type="entry name" value="FAD/NAD(P)-binding domain"/>
    <property type="match status" value="1"/>
</dbReference>
<dbReference type="Gene3D" id="3.50.50.60">
    <property type="entry name" value="FAD/NAD(P)-binding domain"/>
    <property type="match status" value="1"/>
</dbReference>
<dbReference type="SUPFAM" id="SSF54373">
    <property type="entry name" value="FAD-linked reductases, C-terminal domain"/>
    <property type="match status" value="1"/>
</dbReference>
<dbReference type="PIRSF" id="PIRSF000137">
    <property type="entry name" value="Alcohol_oxidase"/>
    <property type="match status" value="1"/>
</dbReference>
<dbReference type="InterPro" id="IPR036188">
    <property type="entry name" value="FAD/NAD-bd_sf"/>
</dbReference>
<evidence type="ECO:0000259" key="8">
    <source>
        <dbReference type="PROSITE" id="PS00624"/>
    </source>
</evidence>
<dbReference type="InterPro" id="IPR012132">
    <property type="entry name" value="GMC_OxRdtase"/>
</dbReference>
<proteinExistence type="inferred from homology"/>
<comment type="cofactor">
    <cofactor evidence="1 5">
        <name>FAD</name>
        <dbReference type="ChEBI" id="CHEBI:57692"/>
    </cofactor>
</comment>
<dbReference type="Pfam" id="PF00732">
    <property type="entry name" value="GMC_oxred_N"/>
    <property type="match status" value="1"/>
</dbReference>
<evidence type="ECO:0000313" key="9">
    <source>
        <dbReference type="EMBL" id="AJP73628.1"/>
    </source>
</evidence>
<keyword evidence="10" id="KW-1185">Reference proteome</keyword>
<evidence type="ECO:0000256" key="6">
    <source>
        <dbReference type="RuleBase" id="RU003968"/>
    </source>
</evidence>
<dbReference type="OrthoDB" id="9785276at2"/>
<evidence type="ECO:0000313" key="10">
    <source>
        <dbReference type="Proteomes" id="UP000032300"/>
    </source>
</evidence>
<dbReference type="EMBL" id="CP010836">
    <property type="protein sequence ID" value="AJP73628.1"/>
    <property type="molecule type" value="Genomic_DNA"/>
</dbReference>
<comment type="similarity">
    <text evidence="2 6">Belongs to the GMC oxidoreductase family.</text>
</comment>
<dbReference type="RefSeq" id="WP_044334641.1">
    <property type="nucleotide sequence ID" value="NZ_CP010836.1"/>
</dbReference>
<feature type="domain" description="Glucose-methanol-choline oxidoreductase N-terminal" evidence="7">
    <location>
        <begin position="79"/>
        <end position="102"/>
    </location>
</feature>
<dbReference type="PROSITE" id="PS00624">
    <property type="entry name" value="GMC_OXRED_2"/>
    <property type="match status" value="1"/>
</dbReference>
<dbReference type="GO" id="GO:0050660">
    <property type="term" value="F:flavin adenine dinucleotide binding"/>
    <property type="evidence" value="ECO:0007669"/>
    <property type="project" value="InterPro"/>
</dbReference>
<reference evidence="9 10" key="2">
    <citation type="submission" date="2015-02" db="EMBL/GenBank/DDBJ databases">
        <title>The complete genome of Sphingomonas hengshuiensis sp. WHSC-8 isolated from soil of Hengshui Lake.</title>
        <authorList>
            <person name="Wei S."/>
            <person name="Guo J."/>
            <person name="Su C."/>
            <person name="Wu R."/>
            <person name="Zhang Z."/>
            <person name="Liang K."/>
            <person name="Li H."/>
            <person name="Wang T."/>
            <person name="Liu H."/>
            <person name="Zhang C."/>
            <person name="Li Z."/>
            <person name="Wang Q."/>
            <person name="Meng J."/>
        </authorList>
    </citation>
    <scope>NUCLEOTIDE SEQUENCE [LARGE SCALE GENOMIC DNA]</scope>
    <source>
        <strain evidence="9 10">WHSC-8</strain>
    </source>
</reference>
<sequence length="528" mass="57105">MEEADIVVIGAGSGGSAVAGRLSEGGKFTVAVLEAGGRNTGIKTIMPGMMPFQSAKTNWAFETVPQPGLNGRRGYQPRGRGLGGSSAINAMLYIRGNPADYDEWRDLGCAGWGWDEVLPVFRRAEHNVRGADDWHGEDGPLWVSDQHDAHPGSRAFIAAGAALQIPENPDFNGARQDGLGLYQVTQRRGERWTAARAYLDPARRRPNVSILCDAMVERILFEGDRAWGVAYRRGGQSREIRARRAVVLAAGAFQTPQMLMLSGIGPGAHLREMGVPVRVARDAVGAGLQDHIDYTAAFETAGSFFLGKSPAGTLKSLGSIAKWLVTRRGAMTSPYAEAGGFLRTALAGDRPDVQLHFLIAIVDDHGRADVKGHGYSCHACVLRPESRGTVRLQSRDPMVAPLIDPQFLSAPRDMDVLKAGVRAMYRILETPPLADYKGRDRYPIDLADDVALERLIRARADTVYHPVGTARMGSDAEAVCDPRLRVRGVEGLYVADASVMPRLVGGNTNAPSIMIGERCADFLREGLK</sequence>
<dbReference type="KEGG" id="sphi:TS85_20225"/>
<evidence type="ECO:0000259" key="7">
    <source>
        <dbReference type="PROSITE" id="PS00623"/>
    </source>
</evidence>
<reference evidence="9 10" key="1">
    <citation type="journal article" date="2015" name="Int. J. Syst. Evol. Microbiol.">
        <title>Sphingomonas hengshuiensis sp. nov., isolated from lake wetland.</title>
        <authorList>
            <person name="Wei S."/>
            <person name="Wang T."/>
            <person name="Liu H."/>
            <person name="Zhang C."/>
            <person name="Guo J."/>
            <person name="Wang Q."/>
            <person name="Liang K."/>
            <person name="Zhang Z."/>
        </authorList>
    </citation>
    <scope>NUCLEOTIDE SEQUENCE [LARGE SCALE GENOMIC DNA]</scope>
    <source>
        <strain evidence="9 10">WHSC-8</strain>
    </source>
</reference>
<feature type="binding site" evidence="5">
    <location>
        <position position="216"/>
    </location>
    <ligand>
        <name>FAD</name>
        <dbReference type="ChEBI" id="CHEBI:57692"/>
    </ligand>
</feature>
<dbReference type="GO" id="GO:0016614">
    <property type="term" value="F:oxidoreductase activity, acting on CH-OH group of donors"/>
    <property type="evidence" value="ECO:0007669"/>
    <property type="project" value="InterPro"/>
</dbReference>
<protein>
    <submittedName>
        <fullName evidence="9">Glucose-methanol-choline oxidoreductase</fullName>
    </submittedName>
</protein>
<evidence type="ECO:0000256" key="1">
    <source>
        <dbReference type="ARBA" id="ARBA00001974"/>
    </source>
</evidence>